<dbReference type="InterPro" id="IPR009061">
    <property type="entry name" value="DNA-bd_dom_put_sf"/>
</dbReference>
<dbReference type="InterPro" id="IPR047057">
    <property type="entry name" value="MerR_fam"/>
</dbReference>
<evidence type="ECO:0000256" key="4">
    <source>
        <dbReference type="ARBA" id="ARBA00023163"/>
    </source>
</evidence>
<dbReference type="PRINTS" id="PR00040">
    <property type="entry name" value="HTHMERR"/>
</dbReference>
<dbReference type="PANTHER" id="PTHR30204:SF69">
    <property type="entry name" value="MERR-FAMILY TRANSCRIPTIONAL REGULATOR"/>
    <property type="match status" value="1"/>
</dbReference>
<name>A0A0C9QAC7_LACPA</name>
<dbReference type="GO" id="GO:0003677">
    <property type="term" value="F:DNA binding"/>
    <property type="evidence" value="ECO:0007669"/>
    <property type="project" value="UniProtKB-KW"/>
</dbReference>
<keyword evidence="3" id="KW-0238">DNA-binding</keyword>
<organism evidence="6 7">
    <name type="scientific">Lacticaseibacillus paracasei NRIC 0644</name>
    <dbReference type="NCBI Taxonomy" id="1435038"/>
    <lineage>
        <taxon>Bacteria</taxon>
        <taxon>Bacillati</taxon>
        <taxon>Bacillota</taxon>
        <taxon>Bacilli</taxon>
        <taxon>Lactobacillales</taxon>
        <taxon>Lactobacillaceae</taxon>
        <taxon>Lacticaseibacillus</taxon>
    </lineage>
</organism>
<dbReference type="EMBL" id="BAYM01000087">
    <property type="protein sequence ID" value="GAN36732.1"/>
    <property type="molecule type" value="Genomic_DNA"/>
</dbReference>
<sequence>MNIRTCAQQSGVSKDTLRFYEKIGLIVPSRGENHYRDYTPDDVVKLQITRNLKAVGLSLNEISMILRMYDAPVTKACREDTLAILQSYREVFKRRAKLDLALSNIAFDMTTAIKMQAGDDAMMTLFKKIGALND</sequence>
<evidence type="ECO:0000256" key="2">
    <source>
        <dbReference type="ARBA" id="ARBA00023015"/>
    </source>
</evidence>
<evidence type="ECO:0000256" key="3">
    <source>
        <dbReference type="ARBA" id="ARBA00023125"/>
    </source>
</evidence>
<reference evidence="7" key="1">
    <citation type="submission" date="2014-05" db="EMBL/GenBank/DDBJ databases">
        <title>Whole genome sequencing of Lactobacillus casei NRIC0644.</title>
        <authorList>
            <person name="Atarashi H."/>
            <person name="Yoshida Y."/>
            <person name="Fujimura S."/>
            <person name="Tanaka N."/>
            <person name="Shiwa Y."/>
            <person name="Yoshikawa H."/>
            <person name="Okada S."/>
            <person name="Nakagawa J."/>
        </authorList>
    </citation>
    <scope>NUCLEOTIDE SEQUENCE [LARGE SCALE GENOMIC DNA]</scope>
    <source>
        <strain evidence="7">NRIC0644</strain>
    </source>
</reference>
<accession>A0A0C9QAC7</accession>
<dbReference type="PROSITE" id="PS50937">
    <property type="entry name" value="HTH_MERR_2"/>
    <property type="match status" value="1"/>
</dbReference>
<dbReference type="Proteomes" id="UP000032552">
    <property type="component" value="Unassembled WGS sequence"/>
</dbReference>
<comment type="caution">
    <text evidence="6">The sequence shown here is derived from an EMBL/GenBank/DDBJ whole genome shotgun (WGS) entry which is preliminary data.</text>
</comment>
<proteinExistence type="predicted"/>
<evidence type="ECO:0000313" key="7">
    <source>
        <dbReference type="Proteomes" id="UP000032552"/>
    </source>
</evidence>
<feature type="domain" description="HTH merR-type" evidence="5">
    <location>
        <begin position="1"/>
        <end position="68"/>
    </location>
</feature>
<dbReference type="CDD" id="cd00592">
    <property type="entry name" value="HTH_MerR-like"/>
    <property type="match status" value="1"/>
</dbReference>
<dbReference type="AlphaFoldDB" id="A0A0C9QAC7"/>
<dbReference type="Gene3D" id="1.10.1660.10">
    <property type="match status" value="1"/>
</dbReference>
<evidence type="ECO:0000256" key="1">
    <source>
        <dbReference type="ARBA" id="ARBA00022491"/>
    </source>
</evidence>
<dbReference type="GO" id="GO:0003700">
    <property type="term" value="F:DNA-binding transcription factor activity"/>
    <property type="evidence" value="ECO:0007669"/>
    <property type="project" value="InterPro"/>
</dbReference>
<evidence type="ECO:0000313" key="6">
    <source>
        <dbReference type="EMBL" id="GAN36732.1"/>
    </source>
</evidence>
<dbReference type="InterPro" id="IPR000551">
    <property type="entry name" value="MerR-type_HTH_dom"/>
</dbReference>
<gene>
    <name evidence="6" type="ORF">LC0644_1321</name>
</gene>
<dbReference type="SUPFAM" id="SSF46955">
    <property type="entry name" value="Putative DNA-binding domain"/>
    <property type="match status" value="1"/>
</dbReference>
<keyword evidence="2" id="KW-0805">Transcription regulation</keyword>
<keyword evidence="4" id="KW-0804">Transcription</keyword>
<dbReference type="PANTHER" id="PTHR30204">
    <property type="entry name" value="REDOX-CYCLING DRUG-SENSING TRANSCRIPTIONAL ACTIVATOR SOXR"/>
    <property type="match status" value="1"/>
</dbReference>
<dbReference type="Pfam" id="PF13411">
    <property type="entry name" value="MerR_1"/>
    <property type="match status" value="1"/>
</dbReference>
<evidence type="ECO:0000259" key="5">
    <source>
        <dbReference type="PROSITE" id="PS50937"/>
    </source>
</evidence>
<dbReference type="SMART" id="SM00422">
    <property type="entry name" value="HTH_MERR"/>
    <property type="match status" value="1"/>
</dbReference>
<keyword evidence="1" id="KW-0678">Repressor</keyword>
<dbReference type="RefSeq" id="WP_045624944.1">
    <property type="nucleotide sequence ID" value="NZ_BAYM01000087.1"/>
</dbReference>
<protein>
    <submittedName>
        <fullName evidence="6">Transcriptional regulator</fullName>
    </submittedName>
</protein>